<evidence type="ECO:0000256" key="2">
    <source>
        <dbReference type="ARBA" id="ARBA00022540"/>
    </source>
</evidence>
<dbReference type="PANTHER" id="PTHR11960">
    <property type="entry name" value="EUKARYOTIC TRANSLATION INITIATION FACTOR 4E RELATED"/>
    <property type="match status" value="1"/>
</dbReference>
<reference evidence="8" key="1">
    <citation type="journal article" date="2023" name="Genome Biol. Evol.">
        <title>Long-read-based Genome Assembly of Drosophila gunungcola Reveals Fewer Chemosensory Genes in Flower-breeding Species.</title>
        <authorList>
            <person name="Negi A."/>
            <person name="Liao B.Y."/>
            <person name="Yeh S.D."/>
        </authorList>
    </citation>
    <scope>NUCLEOTIDE SEQUENCE</scope>
    <source>
        <strain evidence="8">Sukarami</strain>
    </source>
</reference>
<evidence type="ECO:0000256" key="7">
    <source>
        <dbReference type="RuleBase" id="RU004374"/>
    </source>
</evidence>
<dbReference type="GO" id="GO:0003743">
    <property type="term" value="F:translation initiation factor activity"/>
    <property type="evidence" value="ECO:0007669"/>
    <property type="project" value="UniProtKB-KW"/>
</dbReference>
<dbReference type="Proteomes" id="UP001059596">
    <property type="component" value="Chromosome 3R"/>
</dbReference>
<dbReference type="PROSITE" id="PS00813">
    <property type="entry name" value="IF4E"/>
    <property type="match status" value="1"/>
</dbReference>
<dbReference type="Pfam" id="PF01652">
    <property type="entry name" value="IF4E"/>
    <property type="match status" value="1"/>
</dbReference>
<evidence type="ECO:0000313" key="8">
    <source>
        <dbReference type="EMBL" id="KAI8046043.1"/>
    </source>
</evidence>
<keyword evidence="3" id="KW-0810">Translation regulation</keyword>
<dbReference type="AlphaFoldDB" id="A0A9P9Z0E0"/>
<evidence type="ECO:0000256" key="4">
    <source>
        <dbReference type="ARBA" id="ARBA00022884"/>
    </source>
</evidence>
<organism evidence="8 9">
    <name type="scientific">Drosophila gunungcola</name>
    <name type="common">fruit fly</name>
    <dbReference type="NCBI Taxonomy" id="103775"/>
    <lineage>
        <taxon>Eukaryota</taxon>
        <taxon>Metazoa</taxon>
        <taxon>Ecdysozoa</taxon>
        <taxon>Arthropoda</taxon>
        <taxon>Hexapoda</taxon>
        <taxon>Insecta</taxon>
        <taxon>Pterygota</taxon>
        <taxon>Neoptera</taxon>
        <taxon>Endopterygota</taxon>
        <taxon>Diptera</taxon>
        <taxon>Brachycera</taxon>
        <taxon>Muscomorpha</taxon>
        <taxon>Ephydroidea</taxon>
        <taxon>Drosophilidae</taxon>
        <taxon>Drosophila</taxon>
        <taxon>Sophophora</taxon>
    </lineage>
</organism>
<keyword evidence="5 7" id="KW-0648">Protein biosynthesis</keyword>
<dbReference type="GO" id="GO:0006417">
    <property type="term" value="P:regulation of translation"/>
    <property type="evidence" value="ECO:0007669"/>
    <property type="project" value="UniProtKB-KW"/>
</dbReference>
<keyword evidence="9" id="KW-1185">Reference proteome</keyword>
<dbReference type="InterPro" id="IPR001040">
    <property type="entry name" value="TIF_eIF_4E"/>
</dbReference>
<dbReference type="InterPro" id="IPR019770">
    <property type="entry name" value="TIF_eIF_4E_CS"/>
</dbReference>
<proteinExistence type="inferred from homology"/>
<dbReference type="Gene3D" id="3.30.760.10">
    <property type="entry name" value="RNA Cap, Translation Initiation Factor Eif4e"/>
    <property type="match status" value="1"/>
</dbReference>
<keyword evidence="2 7" id="KW-0396">Initiation factor</keyword>
<comment type="caution">
    <text evidence="8">The sequence shown here is derived from an EMBL/GenBank/DDBJ whole genome shotgun (WGS) entry which is preliminary data.</text>
</comment>
<protein>
    <recommendedName>
        <fullName evidence="6">eIF-4F 25 kDa subunit</fullName>
    </recommendedName>
</protein>
<evidence type="ECO:0000256" key="6">
    <source>
        <dbReference type="ARBA" id="ARBA00032656"/>
    </source>
</evidence>
<dbReference type="InterPro" id="IPR023398">
    <property type="entry name" value="TIF_eIF4e-like"/>
</dbReference>
<dbReference type="EMBL" id="JAMKOV010000001">
    <property type="protein sequence ID" value="KAI8046043.1"/>
    <property type="molecule type" value="Genomic_DNA"/>
</dbReference>
<comment type="similarity">
    <text evidence="1 7">Belongs to the eukaryotic initiation factor 4E family.</text>
</comment>
<dbReference type="OrthoDB" id="590761at2759"/>
<name>A0A9P9Z0E0_9MUSC</name>
<evidence type="ECO:0000313" key="9">
    <source>
        <dbReference type="Proteomes" id="UP001059596"/>
    </source>
</evidence>
<evidence type="ECO:0000256" key="1">
    <source>
        <dbReference type="ARBA" id="ARBA00009860"/>
    </source>
</evidence>
<evidence type="ECO:0000256" key="3">
    <source>
        <dbReference type="ARBA" id="ARBA00022845"/>
    </source>
</evidence>
<keyword evidence="4 7" id="KW-0694">RNA-binding</keyword>
<dbReference type="GO" id="GO:0016281">
    <property type="term" value="C:eukaryotic translation initiation factor 4F complex"/>
    <property type="evidence" value="ECO:0007669"/>
    <property type="project" value="TreeGrafter"/>
</dbReference>
<dbReference type="PANTHER" id="PTHR11960:SF8">
    <property type="entry name" value="EUKARYOTIC TRANSLATION INITIATION FACTOR 4E1-RELATED"/>
    <property type="match status" value="1"/>
</dbReference>
<accession>A0A9P9Z0E0</accession>
<dbReference type="SUPFAM" id="SSF55418">
    <property type="entry name" value="eIF4e-like"/>
    <property type="match status" value="1"/>
</dbReference>
<sequence length="217" mass="25066">MEGFQKRINLKTVQETKANEGNPQAAELAGTLSPSRNIKEHKLQNTWTLWLLDVDPAKSWEDNLNKIGSFSSVEAFWRLYYRIEPPSKLKLGSDYSLFKENIRPTWEDPSNVQGGRWLIIVNRNSQDVMDLLWLDVLLCLIGEACHHCDQICGAVVRIRRKVNKISIWTNNAKDKEAILEIGYKLREVVRLGNNTSLQYREHKKVDSLDSKSLFLLK</sequence>
<evidence type="ECO:0000256" key="5">
    <source>
        <dbReference type="ARBA" id="ARBA00022917"/>
    </source>
</evidence>
<dbReference type="GO" id="GO:0000340">
    <property type="term" value="F:RNA 7-methylguanosine cap binding"/>
    <property type="evidence" value="ECO:0007669"/>
    <property type="project" value="UniProtKB-ARBA"/>
</dbReference>
<gene>
    <name evidence="8" type="ORF">M5D96_002243</name>
</gene>